<sequence length="74" mass="7743">MEDLYSQRLRKKALRMIKDPHPPATNCSVCCRLAGGTAASGLKPPDSGTASGLNPPDSGTASGLNHQTQGQHQD</sequence>
<reference evidence="2 3" key="1">
    <citation type="journal article" date="2023" name="Mol. Biol. Evol.">
        <title>Genomics of Secondarily Temperate Adaptation in the Only Non-Antarctic Icefish.</title>
        <authorList>
            <person name="Rivera-Colon A.G."/>
            <person name="Rayamajhi N."/>
            <person name="Minhas B.F."/>
            <person name="Madrigal G."/>
            <person name="Bilyk K.T."/>
            <person name="Yoon V."/>
            <person name="Hune M."/>
            <person name="Gregory S."/>
            <person name="Cheng C.H.C."/>
            <person name="Catchen J.M."/>
        </authorList>
    </citation>
    <scope>NUCLEOTIDE SEQUENCE [LARGE SCALE GENOMIC DNA]</scope>
    <source>
        <strain evidence="2">JC2023a</strain>
    </source>
</reference>
<name>A0AAN8CYR5_9TELE</name>
<accession>A0AAN8CYR5</accession>
<feature type="compositionally biased region" description="Polar residues" evidence="1">
    <location>
        <begin position="48"/>
        <end position="74"/>
    </location>
</feature>
<dbReference type="AlphaFoldDB" id="A0AAN8CYR5"/>
<keyword evidence="3" id="KW-1185">Reference proteome</keyword>
<feature type="region of interest" description="Disordered" evidence="1">
    <location>
        <begin position="38"/>
        <end position="74"/>
    </location>
</feature>
<evidence type="ECO:0000256" key="1">
    <source>
        <dbReference type="SAM" id="MobiDB-lite"/>
    </source>
</evidence>
<organism evidence="2 3">
    <name type="scientific">Champsocephalus esox</name>
    <name type="common">pike icefish</name>
    <dbReference type="NCBI Taxonomy" id="159716"/>
    <lineage>
        <taxon>Eukaryota</taxon>
        <taxon>Metazoa</taxon>
        <taxon>Chordata</taxon>
        <taxon>Craniata</taxon>
        <taxon>Vertebrata</taxon>
        <taxon>Euteleostomi</taxon>
        <taxon>Actinopterygii</taxon>
        <taxon>Neopterygii</taxon>
        <taxon>Teleostei</taxon>
        <taxon>Neoteleostei</taxon>
        <taxon>Acanthomorphata</taxon>
        <taxon>Eupercaria</taxon>
        <taxon>Perciformes</taxon>
        <taxon>Notothenioidei</taxon>
        <taxon>Channichthyidae</taxon>
        <taxon>Champsocephalus</taxon>
    </lineage>
</organism>
<evidence type="ECO:0000313" key="3">
    <source>
        <dbReference type="Proteomes" id="UP001335648"/>
    </source>
</evidence>
<dbReference type="Proteomes" id="UP001335648">
    <property type="component" value="Unassembled WGS sequence"/>
</dbReference>
<dbReference type="EMBL" id="JAULUE010002048">
    <property type="protein sequence ID" value="KAK5910635.1"/>
    <property type="molecule type" value="Genomic_DNA"/>
</dbReference>
<gene>
    <name evidence="2" type="ORF">CesoFtcFv8_004454</name>
</gene>
<evidence type="ECO:0000313" key="2">
    <source>
        <dbReference type="EMBL" id="KAK5910635.1"/>
    </source>
</evidence>
<comment type="caution">
    <text evidence="2">The sequence shown here is derived from an EMBL/GenBank/DDBJ whole genome shotgun (WGS) entry which is preliminary data.</text>
</comment>
<protein>
    <submittedName>
        <fullName evidence="2">Uncharacterized protein</fullName>
    </submittedName>
</protein>
<proteinExistence type="predicted"/>